<gene>
    <name evidence="3" type="ORF">HMPREF0742_00759</name>
</gene>
<protein>
    <submittedName>
        <fullName evidence="3">Uncharacterized protein</fullName>
    </submittedName>
</protein>
<dbReference type="Pfam" id="PF25149">
    <property type="entry name" value="DUF7825"/>
    <property type="match status" value="1"/>
</dbReference>
<feature type="domain" description="DUF6493" evidence="1">
    <location>
        <begin position="183"/>
        <end position="324"/>
    </location>
</feature>
<dbReference type="Proteomes" id="UP000017174">
    <property type="component" value="Unassembled WGS sequence"/>
</dbReference>
<feature type="domain" description="DUF7825" evidence="2">
    <location>
        <begin position="650"/>
        <end position="806"/>
    </location>
</feature>
<sequence>MTLNKRREALKKLAKNPEAPLKEFHALLEDATEDERAVLAKTLPPAKVLGRGNRAVLSPVGGYLLAALGTNPRRTHKRFVDLYTDSSWAARRSDADSFNNPHDAIMRGLYLGLSGRSDTWILDYIAATPAMEDNDAYGIWRVLHTLVRERDLHCESPSYLWRALRTIFPEGNRAEGHPEIPATYQEALEHIRRDPLLIERELWTCFRVGTALGAAADFKFLDYLDCHLDGFRGRFLTECLRSMLRDFTPRKTRVFHTLYRGMKPTTAENLARTPLLTAILQTQLSTSVGLAQEMLTPIVEQLSKEQLDALLDASAAVLLRTEKKLVKAQLNILQQLIKHHPEYTHRVHSMIAGIERTLPLELQELAQNVGSKDSTKPTRRGVKKIQEPQEIQSVEALQAQEPILIPDVNPRPRAPGELFMADAPISSDTELFDALVAMVTGTAPETELVRALAYLNQTESIRFNEAQIKYLESVNLNWGRHIHEFETAGEDIAFLILAIYVRCAGTRPIELPPITMGYRDFLWLDRNGQPIITNSMEYRPLGAKTKQDLVVNARGLTGLLQEQFLSLIPSSGYAEKIYTEPFETRNHAMRRTTWSTGLTQYAKQRIINSDSEIPYNRKLLLWEDPNDTSAPSDLVFEDAAFNTGSVREDYGHRIHTSKRYTYTSQKYAVGWYAWLMQNNLDYAAAQMMPALVTALYTRTVFGLNALLYALGSTPCPLGAPSYSALGIAASALAQDTRVLTAESLAHLAERGMLDPAQFAEEVTWLLLHQDVLTNRVLGTFQDAASVSPLAGWRIVQVLENMLPAVSDINRGGSFVQLLAQLAGEYGVSIEVPEVLRPKMKGSTVLAKNLRTLEGLRPHPTELAEKARQHAMELL</sequence>
<evidence type="ECO:0000313" key="3">
    <source>
        <dbReference type="EMBL" id="ERT66853.1"/>
    </source>
</evidence>
<dbReference type="EMBL" id="AXZG01000023">
    <property type="protein sequence ID" value="ERT66853.1"/>
    <property type="molecule type" value="Genomic_DNA"/>
</dbReference>
<dbReference type="PATRIC" id="fig|888019.4.peg.645"/>
<proteinExistence type="predicted"/>
<evidence type="ECO:0000259" key="2">
    <source>
        <dbReference type="Pfam" id="PF25149"/>
    </source>
</evidence>
<dbReference type="AlphaFoldDB" id="U7V7U6"/>
<name>U7V7U6_9MICC</name>
<dbReference type="InterPro" id="IPR056727">
    <property type="entry name" value="DUF7825"/>
</dbReference>
<dbReference type="Pfam" id="PF20103">
    <property type="entry name" value="DUF6493"/>
    <property type="match status" value="1"/>
</dbReference>
<evidence type="ECO:0000313" key="4">
    <source>
        <dbReference type="Proteomes" id="UP000017174"/>
    </source>
</evidence>
<evidence type="ECO:0000259" key="1">
    <source>
        <dbReference type="Pfam" id="PF20103"/>
    </source>
</evidence>
<organism evidence="3 4">
    <name type="scientific">Rothia aeria F0184</name>
    <dbReference type="NCBI Taxonomy" id="888019"/>
    <lineage>
        <taxon>Bacteria</taxon>
        <taxon>Bacillati</taxon>
        <taxon>Actinomycetota</taxon>
        <taxon>Actinomycetes</taxon>
        <taxon>Micrococcales</taxon>
        <taxon>Micrococcaceae</taxon>
        <taxon>Rothia</taxon>
    </lineage>
</organism>
<accession>U7V7U6</accession>
<dbReference type="InterPro" id="IPR045472">
    <property type="entry name" value="DUF6493"/>
</dbReference>
<dbReference type="HOGENOM" id="CLU_332579_0_0_11"/>
<reference evidence="3 4" key="1">
    <citation type="submission" date="2013-08" db="EMBL/GenBank/DDBJ databases">
        <authorList>
            <person name="Weinstock G."/>
            <person name="Sodergren E."/>
            <person name="Wylie T."/>
            <person name="Fulton L."/>
            <person name="Fulton R."/>
            <person name="Fronick C."/>
            <person name="O'Laughlin M."/>
            <person name="Godfrey J."/>
            <person name="Miner T."/>
            <person name="Herter B."/>
            <person name="Appelbaum E."/>
            <person name="Cordes M."/>
            <person name="Lek S."/>
            <person name="Wollam A."/>
            <person name="Pepin K.H."/>
            <person name="Palsikar V.B."/>
            <person name="Mitreva M."/>
            <person name="Wilson R.K."/>
        </authorList>
    </citation>
    <scope>NUCLEOTIDE SEQUENCE [LARGE SCALE GENOMIC DNA]</scope>
    <source>
        <strain evidence="3 4">F0184</strain>
    </source>
</reference>
<comment type="caution">
    <text evidence="3">The sequence shown here is derived from an EMBL/GenBank/DDBJ whole genome shotgun (WGS) entry which is preliminary data.</text>
</comment>